<dbReference type="HOGENOM" id="CLU_416121_0_0_0"/>
<evidence type="ECO:0000256" key="1">
    <source>
        <dbReference type="SAM" id="Phobius"/>
    </source>
</evidence>
<dbReference type="EMBL" id="CP003364">
    <property type="protein sequence ID" value="AGA26341.1"/>
    <property type="molecule type" value="Genomic_DNA"/>
</dbReference>
<dbReference type="eggNOG" id="COG4485">
    <property type="taxonomic scope" value="Bacteria"/>
</dbReference>
<feature type="transmembrane region" description="Helical" evidence="1">
    <location>
        <begin position="365"/>
        <end position="387"/>
    </location>
</feature>
<accession>L0DCE9</accession>
<dbReference type="KEGG" id="saci:Sinac_1988"/>
<feature type="transmembrane region" description="Helical" evidence="1">
    <location>
        <begin position="127"/>
        <end position="144"/>
    </location>
</feature>
<keyword evidence="1" id="KW-0472">Membrane</keyword>
<keyword evidence="3" id="KW-1185">Reference proteome</keyword>
<sequence>MEGVLNAPIPAYRVSVAVLVAALDLGRADVRVPLDYTVSGDVTFHLAMFKGIADNGWYLENPWLGAPGVMKLYDFPYCENALFLGVKVLTALTGDPFLAGNLLHLATYLMAAWAALFVLWQFGVGRQVAVATSLLFAFLPYHFWHGPPHTHLSNYSAVPLLAMVALWLCAGESVLFRRDDAGRLRWFWSWGRSAPTLAACGLAALSGPNYAYFGAFFLLTSGLIGVLRRPGLDRGLDAVVAAGLLVGLFAARLVPFVAYELREGVNPLASKRPVENYYQYGLRVVNLLKPVPGHRLQELNPGWQPERSRTEADLSWRYNETNEAETAPALGLVGSCGLLVAVVCGLAAPCLATRRCPTLGDLGKLTLAVLLLGLISGFGEMIALYVTTKIRCYSRLSVFVAFFSLFALALIVNRPGRGTSSRRARWGWLAVLWGVTALGLLDQIPSRLTPDHAKDYRAFRDDGAFVTRVEKSLPPGAMIFQLPPNSLPEFGRHFQMYDYSHFCGYLHSRRLRWSYGALRGRETEAWQSRFAPANWLTRWSRPGLRGSTSIAMVTRPAPRRSSPVCSARCPRSRSRTATAHCCSSASQPAGDQGVRISLPPAGMSALAIGRGNLDPFVATVTFWKTKNELWTESEVINPLSLMVGKFDQAFGIVSLSIRS</sequence>
<dbReference type="Proteomes" id="UP000010798">
    <property type="component" value="Chromosome"/>
</dbReference>
<evidence type="ECO:0008006" key="4">
    <source>
        <dbReference type="Google" id="ProtNLM"/>
    </source>
</evidence>
<organism evidence="2 3">
    <name type="scientific">Singulisphaera acidiphila (strain ATCC BAA-1392 / DSM 18658 / VKM B-2454 / MOB10)</name>
    <dbReference type="NCBI Taxonomy" id="886293"/>
    <lineage>
        <taxon>Bacteria</taxon>
        <taxon>Pseudomonadati</taxon>
        <taxon>Planctomycetota</taxon>
        <taxon>Planctomycetia</taxon>
        <taxon>Isosphaerales</taxon>
        <taxon>Isosphaeraceae</taxon>
        <taxon>Singulisphaera</taxon>
    </lineage>
</organism>
<feature type="transmembrane region" description="Helical" evidence="1">
    <location>
        <begin position="393"/>
        <end position="412"/>
    </location>
</feature>
<keyword evidence="1" id="KW-1133">Transmembrane helix</keyword>
<reference evidence="2 3" key="1">
    <citation type="submission" date="2012-02" db="EMBL/GenBank/DDBJ databases">
        <title>Complete sequence of chromosome of Singulisphaera acidiphila DSM 18658.</title>
        <authorList>
            <consortium name="US DOE Joint Genome Institute (JGI-PGF)"/>
            <person name="Lucas S."/>
            <person name="Copeland A."/>
            <person name="Lapidus A."/>
            <person name="Glavina del Rio T."/>
            <person name="Dalin E."/>
            <person name="Tice H."/>
            <person name="Bruce D."/>
            <person name="Goodwin L."/>
            <person name="Pitluck S."/>
            <person name="Peters L."/>
            <person name="Ovchinnikova G."/>
            <person name="Chertkov O."/>
            <person name="Kyrpides N."/>
            <person name="Mavromatis K."/>
            <person name="Ivanova N."/>
            <person name="Brettin T."/>
            <person name="Detter J.C."/>
            <person name="Han C."/>
            <person name="Larimer F."/>
            <person name="Land M."/>
            <person name="Hauser L."/>
            <person name="Markowitz V."/>
            <person name="Cheng J.-F."/>
            <person name="Hugenholtz P."/>
            <person name="Woyke T."/>
            <person name="Wu D."/>
            <person name="Tindall B."/>
            <person name="Pomrenke H."/>
            <person name="Brambilla E."/>
            <person name="Klenk H.-P."/>
            <person name="Eisen J.A."/>
        </authorList>
    </citation>
    <scope>NUCLEOTIDE SEQUENCE [LARGE SCALE GENOMIC DNA]</scope>
    <source>
        <strain evidence="3">ATCC BAA-1392 / DSM 18658 / VKM B-2454 / MOB10</strain>
    </source>
</reference>
<feature type="transmembrane region" description="Helical" evidence="1">
    <location>
        <begin position="102"/>
        <end position="120"/>
    </location>
</feature>
<evidence type="ECO:0000313" key="3">
    <source>
        <dbReference type="Proteomes" id="UP000010798"/>
    </source>
</evidence>
<evidence type="ECO:0000313" key="2">
    <source>
        <dbReference type="EMBL" id="AGA26341.1"/>
    </source>
</evidence>
<dbReference type="STRING" id="886293.Sinac_1988"/>
<keyword evidence="1" id="KW-0812">Transmembrane</keyword>
<feature type="transmembrane region" description="Helical" evidence="1">
    <location>
        <begin position="329"/>
        <end position="353"/>
    </location>
</feature>
<name>L0DCE9_SINAD</name>
<protein>
    <recommendedName>
        <fullName evidence="4">Glycosyltransferase RgtA/B/C/D-like domain-containing protein</fullName>
    </recommendedName>
</protein>
<gene>
    <name evidence="2" type="ordered locus">Sinac_1988</name>
</gene>
<feature type="transmembrane region" description="Helical" evidence="1">
    <location>
        <begin position="239"/>
        <end position="259"/>
    </location>
</feature>
<feature type="transmembrane region" description="Helical" evidence="1">
    <location>
        <begin position="156"/>
        <end position="175"/>
    </location>
</feature>
<proteinExistence type="predicted"/>
<dbReference type="AlphaFoldDB" id="L0DCE9"/>